<dbReference type="PRINTS" id="PR00111">
    <property type="entry name" value="ABHYDROLASE"/>
</dbReference>
<dbReference type="InterPro" id="IPR029058">
    <property type="entry name" value="AB_hydrolase_fold"/>
</dbReference>
<dbReference type="Gene3D" id="3.40.50.1820">
    <property type="entry name" value="alpha/beta hydrolase"/>
    <property type="match status" value="1"/>
</dbReference>
<reference evidence="4" key="1">
    <citation type="submission" date="2009-09" db="EMBL/GenBank/DDBJ databases">
        <title>The complete genome of Nakamurella multipartita DSM 44233.</title>
        <authorList>
            <consortium name="US DOE Joint Genome Institute (JGI-PGF)"/>
            <person name="Lucas S."/>
            <person name="Copeland A."/>
            <person name="Lapidus A."/>
            <person name="Glavina del Rio T."/>
            <person name="Dalin E."/>
            <person name="Tice H."/>
            <person name="Bruce D."/>
            <person name="Goodwin L."/>
            <person name="Pitluck S."/>
            <person name="Kyrpides N."/>
            <person name="Mavromatis K."/>
            <person name="Ivanova N."/>
            <person name="Ovchinnikova G."/>
            <person name="Sims D."/>
            <person name="Meincke L."/>
            <person name="Brettin T."/>
            <person name="Detter J.C."/>
            <person name="Han C."/>
            <person name="Larimer F."/>
            <person name="Land M."/>
            <person name="Hauser L."/>
            <person name="Markowitz V."/>
            <person name="Cheng J.-F."/>
            <person name="Hugenholtz P."/>
            <person name="Woyke T."/>
            <person name="Wu D."/>
            <person name="Klenk H.-P."/>
            <person name="Eisen J.A."/>
        </authorList>
    </citation>
    <scope>NUCLEOTIDE SEQUENCE [LARGE SCALE GENOMIC DNA]</scope>
    <source>
        <strain evidence="4">ATCC 700099 / DSM 44233 / CIP 104796 / JCM 9543 / NBRC 105858 / Y-104</strain>
    </source>
</reference>
<dbReference type="HOGENOM" id="CLU_020336_7_1_11"/>
<reference evidence="3 4" key="2">
    <citation type="journal article" date="2010" name="Stand. Genomic Sci.">
        <title>Complete genome sequence of Nakamurella multipartita type strain (Y-104).</title>
        <authorList>
            <person name="Tice H."/>
            <person name="Mayilraj S."/>
            <person name="Sims D."/>
            <person name="Lapidus A."/>
            <person name="Nolan M."/>
            <person name="Lucas S."/>
            <person name="Glavina Del Rio T."/>
            <person name="Copeland A."/>
            <person name="Cheng J.F."/>
            <person name="Meincke L."/>
            <person name="Bruce D."/>
            <person name="Goodwin L."/>
            <person name="Pitluck S."/>
            <person name="Ivanova N."/>
            <person name="Mavromatis K."/>
            <person name="Ovchinnikova G."/>
            <person name="Pati A."/>
            <person name="Chen A."/>
            <person name="Palaniappan K."/>
            <person name="Land M."/>
            <person name="Hauser L."/>
            <person name="Chang Y.J."/>
            <person name="Jeffries C.D."/>
            <person name="Detter J.C."/>
            <person name="Brettin T."/>
            <person name="Rohde M."/>
            <person name="Goker M."/>
            <person name="Bristow J."/>
            <person name="Eisen J.A."/>
            <person name="Markowitz V."/>
            <person name="Hugenholtz P."/>
            <person name="Kyrpides N.C."/>
            <person name="Klenk H.P."/>
            <person name="Chen F."/>
        </authorList>
    </citation>
    <scope>NUCLEOTIDE SEQUENCE [LARGE SCALE GENOMIC DNA]</scope>
    <source>
        <strain evidence="4">ATCC 700099 / DSM 44233 / CIP 104796 / JCM 9543 / NBRC 105858 / Y-104</strain>
    </source>
</reference>
<dbReference type="Proteomes" id="UP000002218">
    <property type="component" value="Chromosome"/>
</dbReference>
<keyword evidence="1 3" id="KW-0378">Hydrolase</keyword>
<dbReference type="ESTHER" id="nakmy-c8xb47">
    <property type="family name" value="Haloacetate_dehalogenase"/>
</dbReference>
<dbReference type="AlphaFoldDB" id="C8XB47"/>
<organism evidence="3 4">
    <name type="scientific">Nakamurella multipartita (strain ATCC 700099 / DSM 44233 / CIP 104796 / JCM 9543 / NBRC 105858 / Y-104)</name>
    <name type="common">Microsphaera multipartita</name>
    <dbReference type="NCBI Taxonomy" id="479431"/>
    <lineage>
        <taxon>Bacteria</taxon>
        <taxon>Bacillati</taxon>
        <taxon>Actinomycetota</taxon>
        <taxon>Actinomycetes</taxon>
        <taxon>Nakamurellales</taxon>
        <taxon>Nakamurellaceae</taxon>
        <taxon>Nakamurella</taxon>
    </lineage>
</organism>
<keyword evidence="4" id="KW-1185">Reference proteome</keyword>
<dbReference type="STRING" id="479431.Namu_5068"/>
<evidence type="ECO:0000313" key="3">
    <source>
        <dbReference type="EMBL" id="ACV81339.1"/>
    </source>
</evidence>
<protein>
    <submittedName>
        <fullName evidence="3">Alpha/beta hydrolase fold protein</fullName>
    </submittedName>
</protein>
<dbReference type="InParanoid" id="C8XB47"/>
<dbReference type="GO" id="GO:0016787">
    <property type="term" value="F:hydrolase activity"/>
    <property type="evidence" value="ECO:0007669"/>
    <property type="project" value="UniProtKB-KW"/>
</dbReference>
<dbReference type="KEGG" id="nml:Namu_5068"/>
<evidence type="ECO:0000256" key="1">
    <source>
        <dbReference type="ARBA" id="ARBA00022801"/>
    </source>
</evidence>
<evidence type="ECO:0000259" key="2">
    <source>
        <dbReference type="Pfam" id="PF00561"/>
    </source>
</evidence>
<sequence>MISSMFEGFAELDVRVNGVRLRGRVGGDPARPPLLLVHGFPESHLIWHRMAPSLARDFFVVAPDLRGYGDSERPPATADHASYSKREMARDCVALLEHLGHDRFAVVGHDRGARVTARLAADHPDRVTRAMLLDIAPTLDMYEGTTREFATAYWHWFFLIRPAPLPEELIGAQPRLFVEQLMGSGSAGLDPFPPEVLDRYVDAMTGPDRAFGMCEDYRAAATIDLAHDRADRAAGRRIAVPLRVLWGARGIVHRLFDPLALWRGVADDVTGRSVDCGHYLPEELPDEIELEIRTFLG</sequence>
<dbReference type="InterPro" id="IPR000639">
    <property type="entry name" value="Epox_hydrolase-like"/>
</dbReference>
<dbReference type="SUPFAM" id="SSF53474">
    <property type="entry name" value="alpha/beta-Hydrolases"/>
    <property type="match status" value="1"/>
</dbReference>
<dbReference type="InterPro" id="IPR000073">
    <property type="entry name" value="AB_hydrolase_1"/>
</dbReference>
<dbReference type="PRINTS" id="PR00412">
    <property type="entry name" value="EPOXHYDRLASE"/>
</dbReference>
<evidence type="ECO:0000313" key="4">
    <source>
        <dbReference type="Proteomes" id="UP000002218"/>
    </source>
</evidence>
<accession>C8XB47</accession>
<name>C8XB47_NAKMY</name>
<dbReference type="Pfam" id="PF00561">
    <property type="entry name" value="Abhydrolase_1"/>
    <property type="match status" value="1"/>
</dbReference>
<gene>
    <name evidence="3" type="ordered locus">Namu_5068</name>
</gene>
<dbReference type="PANTHER" id="PTHR43329">
    <property type="entry name" value="EPOXIDE HYDROLASE"/>
    <property type="match status" value="1"/>
</dbReference>
<dbReference type="eggNOG" id="COG0596">
    <property type="taxonomic scope" value="Bacteria"/>
</dbReference>
<feature type="domain" description="AB hydrolase-1" evidence="2">
    <location>
        <begin position="32"/>
        <end position="158"/>
    </location>
</feature>
<dbReference type="EMBL" id="CP001737">
    <property type="protein sequence ID" value="ACV81339.1"/>
    <property type="molecule type" value="Genomic_DNA"/>
</dbReference>
<proteinExistence type="predicted"/>
<dbReference type="RefSeq" id="WP_015750147.1">
    <property type="nucleotide sequence ID" value="NC_013235.1"/>
</dbReference>